<feature type="domain" description="Peptide methionine sulphoxide reductase MsrA" evidence="5">
    <location>
        <begin position="46"/>
        <end position="199"/>
    </location>
</feature>
<gene>
    <name evidence="4 6" type="primary">msrA</name>
    <name evidence="6" type="ORF">brsh051_07310</name>
</gene>
<name>A0AAN0K662_9ACTN</name>
<dbReference type="NCBIfam" id="TIGR00401">
    <property type="entry name" value="msrA"/>
    <property type="match status" value="1"/>
</dbReference>
<evidence type="ECO:0000256" key="1">
    <source>
        <dbReference type="ARBA" id="ARBA00023002"/>
    </source>
</evidence>
<dbReference type="GO" id="GO:0008113">
    <property type="term" value="F:peptide-methionine (S)-S-oxide reductase activity"/>
    <property type="evidence" value="ECO:0007669"/>
    <property type="project" value="UniProtKB-UniRule"/>
</dbReference>
<comment type="catalytic activity">
    <reaction evidence="2 4">
        <text>L-methionyl-[protein] + [thioredoxin]-disulfide + H2O = L-methionyl-(S)-S-oxide-[protein] + [thioredoxin]-dithiol</text>
        <dbReference type="Rhea" id="RHEA:14217"/>
        <dbReference type="Rhea" id="RHEA-COMP:10698"/>
        <dbReference type="Rhea" id="RHEA-COMP:10700"/>
        <dbReference type="Rhea" id="RHEA-COMP:12313"/>
        <dbReference type="Rhea" id="RHEA-COMP:12315"/>
        <dbReference type="ChEBI" id="CHEBI:15377"/>
        <dbReference type="ChEBI" id="CHEBI:16044"/>
        <dbReference type="ChEBI" id="CHEBI:29950"/>
        <dbReference type="ChEBI" id="CHEBI:44120"/>
        <dbReference type="ChEBI" id="CHEBI:50058"/>
        <dbReference type="EC" id="1.8.4.11"/>
    </reaction>
</comment>
<evidence type="ECO:0000256" key="4">
    <source>
        <dbReference type="HAMAP-Rule" id="MF_01401"/>
    </source>
</evidence>
<reference evidence="6" key="1">
    <citation type="journal article" date="2024" name="Int. J. Syst. Evol. Microbiol.">
        <title>Brooklawnia propionicigenes sp. nov., a facultatively anaerobic, propionate-producing bacterium isolated from a methanogenic reactor treating waste from cattle farms.</title>
        <authorList>
            <person name="Akita Y."/>
            <person name="Ueki A."/>
            <person name="Tonouchi A."/>
            <person name="Sugawara Y."/>
            <person name="Honma S."/>
            <person name="Kaku N."/>
            <person name="Ueki K."/>
        </authorList>
    </citation>
    <scope>NUCLEOTIDE SEQUENCE</scope>
    <source>
        <strain evidence="6">SH051</strain>
    </source>
</reference>
<organism evidence="6 7">
    <name type="scientific">Brooklawnia propionicigenes</name>
    <dbReference type="NCBI Taxonomy" id="3041175"/>
    <lineage>
        <taxon>Bacteria</taxon>
        <taxon>Bacillati</taxon>
        <taxon>Actinomycetota</taxon>
        <taxon>Actinomycetes</taxon>
        <taxon>Propionibacteriales</taxon>
        <taxon>Propionibacteriaceae</taxon>
        <taxon>Brooklawnia</taxon>
    </lineage>
</organism>
<dbReference type="RefSeq" id="WP_286267683.1">
    <property type="nucleotide sequence ID" value="NZ_AP028056.1"/>
</dbReference>
<evidence type="ECO:0000256" key="2">
    <source>
        <dbReference type="ARBA" id="ARBA00047806"/>
    </source>
</evidence>
<evidence type="ECO:0000259" key="5">
    <source>
        <dbReference type="Pfam" id="PF01625"/>
    </source>
</evidence>
<dbReference type="HAMAP" id="MF_01401">
    <property type="entry name" value="MsrA"/>
    <property type="match status" value="1"/>
</dbReference>
<proteinExistence type="inferred from homology"/>
<dbReference type="GO" id="GO:0005737">
    <property type="term" value="C:cytoplasm"/>
    <property type="evidence" value="ECO:0007669"/>
    <property type="project" value="TreeGrafter"/>
</dbReference>
<comment type="catalytic activity">
    <reaction evidence="3 4">
        <text>[thioredoxin]-disulfide + L-methionine + H2O = L-methionine (S)-S-oxide + [thioredoxin]-dithiol</text>
        <dbReference type="Rhea" id="RHEA:19993"/>
        <dbReference type="Rhea" id="RHEA-COMP:10698"/>
        <dbReference type="Rhea" id="RHEA-COMP:10700"/>
        <dbReference type="ChEBI" id="CHEBI:15377"/>
        <dbReference type="ChEBI" id="CHEBI:29950"/>
        <dbReference type="ChEBI" id="CHEBI:50058"/>
        <dbReference type="ChEBI" id="CHEBI:57844"/>
        <dbReference type="ChEBI" id="CHEBI:58772"/>
        <dbReference type="EC" id="1.8.4.11"/>
    </reaction>
</comment>
<keyword evidence="1 4" id="KW-0560">Oxidoreductase</keyword>
<dbReference type="PANTHER" id="PTHR42799">
    <property type="entry name" value="MITOCHONDRIAL PEPTIDE METHIONINE SULFOXIDE REDUCTASE"/>
    <property type="match status" value="1"/>
</dbReference>
<dbReference type="InterPro" id="IPR002569">
    <property type="entry name" value="Met_Sox_Rdtase_MsrA_dom"/>
</dbReference>
<evidence type="ECO:0000256" key="3">
    <source>
        <dbReference type="ARBA" id="ARBA00048782"/>
    </source>
</evidence>
<sequence length="211" mass="23157">MFGFGKSVTVNAETALSGRDTPVLDASRTHRIFGEPLNADHPGAETAYFALGCFWGAEKLFWKQPGVLSTAVGYQGGYTPNPSYQQVCTGLTGHAETVRVVFDPAKISYADLVRVFFENHDPTQGNRQGNDIGTQYRSAIFTVSDAQQDTAERVRSEYQHALTDAGYGQITTAIEPAKPWYYAEDYHQQYLDANPGGYDCHIRTGVACPVS</sequence>
<evidence type="ECO:0000313" key="7">
    <source>
        <dbReference type="Proteomes" id="UP001431656"/>
    </source>
</evidence>
<accession>A0AAN0K662</accession>
<dbReference type="EC" id="1.8.4.11" evidence="4"/>
<dbReference type="InterPro" id="IPR036509">
    <property type="entry name" value="Met_Sox_Rdtase_MsrA_sf"/>
</dbReference>
<comment type="similarity">
    <text evidence="4">Belongs to the MsrA Met sulfoxide reductase family.</text>
</comment>
<dbReference type="Gene3D" id="3.30.1060.10">
    <property type="entry name" value="Peptide methionine sulphoxide reductase MsrA"/>
    <property type="match status" value="1"/>
</dbReference>
<evidence type="ECO:0000313" key="6">
    <source>
        <dbReference type="EMBL" id="BEH01450.1"/>
    </source>
</evidence>
<keyword evidence="7" id="KW-1185">Reference proteome</keyword>
<dbReference type="Proteomes" id="UP001431656">
    <property type="component" value="Chromosome"/>
</dbReference>
<dbReference type="PANTHER" id="PTHR42799:SF2">
    <property type="entry name" value="MITOCHONDRIAL PEPTIDE METHIONINE SULFOXIDE REDUCTASE"/>
    <property type="match status" value="1"/>
</dbReference>
<dbReference type="EMBL" id="AP028056">
    <property type="protein sequence ID" value="BEH01450.1"/>
    <property type="molecule type" value="Genomic_DNA"/>
</dbReference>
<dbReference type="GO" id="GO:0034599">
    <property type="term" value="P:cellular response to oxidative stress"/>
    <property type="evidence" value="ECO:0007669"/>
    <property type="project" value="TreeGrafter"/>
</dbReference>
<dbReference type="InterPro" id="IPR050162">
    <property type="entry name" value="MsrA_MetSO_reductase"/>
</dbReference>
<dbReference type="Pfam" id="PF01625">
    <property type="entry name" value="PMSR"/>
    <property type="match status" value="1"/>
</dbReference>
<protein>
    <recommendedName>
        <fullName evidence="4">Peptide methionine sulfoxide reductase MsrA</fullName>
        <shortName evidence="4">Protein-methionine-S-oxide reductase</shortName>
        <ecNumber evidence="4">1.8.4.11</ecNumber>
    </recommendedName>
    <alternativeName>
        <fullName evidence="4">Peptide-methionine (S)-S-oxide reductase</fullName>
        <shortName evidence="4">Peptide Met(O) reductase</shortName>
    </alternativeName>
</protein>
<feature type="active site" evidence="4">
    <location>
        <position position="53"/>
    </location>
</feature>
<dbReference type="SUPFAM" id="SSF55068">
    <property type="entry name" value="Peptide methionine sulfoxide reductase"/>
    <property type="match status" value="1"/>
</dbReference>
<comment type="function">
    <text evidence="4">Has an important function as a repair enzyme for proteins that have been inactivated by oxidation. Catalyzes the reversible oxidation-reduction of methionine sulfoxide in proteins to methionine.</text>
</comment>
<dbReference type="KEGG" id="broo:brsh051_07310"/>
<dbReference type="AlphaFoldDB" id="A0AAN0K662"/>